<reference evidence="2" key="1">
    <citation type="submission" date="2021-01" db="UniProtKB">
        <authorList>
            <consortium name="EnsemblMetazoa"/>
        </authorList>
    </citation>
    <scope>IDENTIFICATION</scope>
</reference>
<accession>A0A7M7H3V8</accession>
<name>A0A7M7H3V8_NASVI</name>
<dbReference type="EnsemblMetazoa" id="XM_008207287">
    <property type="protein sequence ID" value="XP_008205509"/>
    <property type="gene ID" value="LOC100679639"/>
</dbReference>
<dbReference type="SMR" id="A0A7M7H3V8"/>
<dbReference type="GeneID" id="100679639"/>
<sequence>MASHFSIFSESENRNSLSLNKGKERSQNLKLAKLKTVGTTGSTPLKIFAQPQPTKPKGLSIRSKSDLNVSVSTSSGFSKQISKDCMNLEDKSNVSKKPSLSPIKWKTPKNVVDEFVFAKPATPKPLKKYPEPETLAGYYDPIKLMDEEMESIFNKDLASIKLVRSNDDSINSLEDEGFISDPEQDSLYDSLMQCSIPSYDDIGLPDISDSDGED</sequence>
<evidence type="ECO:0000256" key="1">
    <source>
        <dbReference type="SAM" id="MobiDB-lite"/>
    </source>
</evidence>
<feature type="region of interest" description="Disordered" evidence="1">
    <location>
        <begin position="42"/>
        <end position="65"/>
    </location>
</feature>
<dbReference type="OrthoDB" id="16679at2759"/>
<protein>
    <submittedName>
        <fullName evidence="2">Uncharacterized protein</fullName>
    </submittedName>
</protein>
<dbReference type="RefSeq" id="XP_008205509.1">
    <property type="nucleotide sequence ID" value="XM_008207287.3"/>
</dbReference>
<keyword evidence="3" id="KW-1185">Reference proteome</keyword>
<evidence type="ECO:0000313" key="3">
    <source>
        <dbReference type="Proteomes" id="UP000002358"/>
    </source>
</evidence>
<dbReference type="AlphaFoldDB" id="A0A7M7H3V8"/>
<proteinExistence type="predicted"/>
<organism evidence="2 3">
    <name type="scientific">Nasonia vitripennis</name>
    <name type="common">Parasitic wasp</name>
    <dbReference type="NCBI Taxonomy" id="7425"/>
    <lineage>
        <taxon>Eukaryota</taxon>
        <taxon>Metazoa</taxon>
        <taxon>Ecdysozoa</taxon>
        <taxon>Arthropoda</taxon>
        <taxon>Hexapoda</taxon>
        <taxon>Insecta</taxon>
        <taxon>Pterygota</taxon>
        <taxon>Neoptera</taxon>
        <taxon>Endopterygota</taxon>
        <taxon>Hymenoptera</taxon>
        <taxon>Apocrita</taxon>
        <taxon>Proctotrupomorpha</taxon>
        <taxon>Chalcidoidea</taxon>
        <taxon>Pteromalidae</taxon>
        <taxon>Pteromalinae</taxon>
        <taxon>Nasonia</taxon>
    </lineage>
</organism>
<evidence type="ECO:0000313" key="2">
    <source>
        <dbReference type="EnsemblMetazoa" id="XP_008205509"/>
    </source>
</evidence>
<dbReference type="Proteomes" id="UP000002358">
    <property type="component" value="Chromosome 4"/>
</dbReference>
<feature type="region of interest" description="Disordered" evidence="1">
    <location>
        <begin position="1"/>
        <end position="25"/>
    </location>
</feature>